<dbReference type="Proteomes" id="UP000717696">
    <property type="component" value="Unassembled WGS sequence"/>
</dbReference>
<evidence type="ECO:0000256" key="4">
    <source>
        <dbReference type="ARBA" id="ARBA00023004"/>
    </source>
</evidence>
<dbReference type="PANTHER" id="PTHR24305">
    <property type="entry name" value="CYTOCHROME P450"/>
    <property type="match status" value="1"/>
</dbReference>
<dbReference type="InterPro" id="IPR036396">
    <property type="entry name" value="Cyt_P450_sf"/>
</dbReference>
<proteinExistence type="inferred from homology"/>
<dbReference type="GO" id="GO:0004497">
    <property type="term" value="F:monooxygenase activity"/>
    <property type="evidence" value="ECO:0007669"/>
    <property type="project" value="InterPro"/>
</dbReference>
<sequence>MAPNIFRHIDKFLAKLDEFERAGKPLEVSKWTRYLTFEVVSESPTCAADVGFGGDYDMISSGELNHPFVGDFDGSVTWGILKSVLPWVDKIPSWIMGKKLADWSTAGDRTLKHAQDGLTQWRHHKKIGKASSRVDILQRLIEHGEKKPNEKLSEQELETEIMEIMLAGGDTTATTVTYGLYELAKNSLVQEKLRAALCAEIVNPADVTLERLEAVPYLDWTVKEMLRTHPTLPSLLERVVPAEGAQIAGFHVPVGSIIGMSAWSMNMSPDVFPDPLVFQPESLAITQTRIHIGTILRNFTIELHPETTPDVMRTVDNFQGKPAEDKVLLFFKRAP</sequence>
<keyword evidence="3" id="KW-0479">Metal-binding</keyword>
<dbReference type="OrthoDB" id="1470350at2759"/>
<dbReference type="InterPro" id="IPR002401">
    <property type="entry name" value="Cyt_P450_E_grp-I"/>
</dbReference>
<evidence type="ECO:0000256" key="2">
    <source>
        <dbReference type="ARBA" id="ARBA00022617"/>
    </source>
</evidence>
<dbReference type="PANTHER" id="PTHR24305:SF166">
    <property type="entry name" value="CYTOCHROME P450 12A4, MITOCHONDRIAL-RELATED"/>
    <property type="match status" value="1"/>
</dbReference>
<protein>
    <submittedName>
        <fullName evidence="5">Cytochrome P450</fullName>
    </submittedName>
</protein>
<dbReference type="GO" id="GO:0020037">
    <property type="term" value="F:heme binding"/>
    <property type="evidence" value="ECO:0007669"/>
    <property type="project" value="InterPro"/>
</dbReference>
<keyword evidence="4" id="KW-0408">Iron</keyword>
<dbReference type="PRINTS" id="PR00463">
    <property type="entry name" value="EP450I"/>
</dbReference>
<dbReference type="InterPro" id="IPR001128">
    <property type="entry name" value="Cyt_P450"/>
</dbReference>
<accession>A0A9P9J111</accession>
<name>A0A9P9J111_9HYPO</name>
<dbReference type="GO" id="GO:0016705">
    <property type="term" value="F:oxidoreductase activity, acting on paired donors, with incorporation or reduction of molecular oxygen"/>
    <property type="evidence" value="ECO:0007669"/>
    <property type="project" value="InterPro"/>
</dbReference>
<evidence type="ECO:0000256" key="1">
    <source>
        <dbReference type="ARBA" id="ARBA00010617"/>
    </source>
</evidence>
<organism evidence="5 6">
    <name type="scientific">Dactylonectria estremocensis</name>
    <dbReference type="NCBI Taxonomy" id="1079267"/>
    <lineage>
        <taxon>Eukaryota</taxon>
        <taxon>Fungi</taxon>
        <taxon>Dikarya</taxon>
        <taxon>Ascomycota</taxon>
        <taxon>Pezizomycotina</taxon>
        <taxon>Sordariomycetes</taxon>
        <taxon>Hypocreomycetidae</taxon>
        <taxon>Hypocreales</taxon>
        <taxon>Nectriaceae</taxon>
        <taxon>Dactylonectria</taxon>
    </lineage>
</organism>
<keyword evidence="2" id="KW-0349">Heme</keyword>
<evidence type="ECO:0000313" key="5">
    <source>
        <dbReference type="EMBL" id="KAH7144106.1"/>
    </source>
</evidence>
<evidence type="ECO:0000313" key="6">
    <source>
        <dbReference type="Proteomes" id="UP000717696"/>
    </source>
</evidence>
<dbReference type="EMBL" id="JAGMUU010000010">
    <property type="protein sequence ID" value="KAH7144106.1"/>
    <property type="molecule type" value="Genomic_DNA"/>
</dbReference>
<reference evidence="5" key="1">
    <citation type="journal article" date="2021" name="Nat. Commun.">
        <title>Genetic determinants of endophytism in the Arabidopsis root mycobiome.</title>
        <authorList>
            <person name="Mesny F."/>
            <person name="Miyauchi S."/>
            <person name="Thiergart T."/>
            <person name="Pickel B."/>
            <person name="Atanasova L."/>
            <person name="Karlsson M."/>
            <person name="Huettel B."/>
            <person name="Barry K.W."/>
            <person name="Haridas S."/>
            <person name="Chen C."/>
            <person name="Bauer D."/>
            <person name="Andreopoulos W."/>
            <person name="Pangilinan J."/>
            <person name="LaButti K."/>
            <person name="Riley R."/>
            <person name="Lipzen A."/>
            <person name="Clum A."/>
            <person name="Drula E."/>
            <person name="Henrissat B."/>
            <person name="Kohler A."/>
            <person name="Grigoriev I.V."/>
            <person name="Martin F.M."/>
            <person name="Hacquard S."/>
        </authorList>
    </citation>
    <scope>NUCLEOTIDE SEQUENCE</scope>
    <source>
        <strain evidence="5">MPI-CAGE-AT-0021</strain>
    </source>
</reference>
<gene>
    <name evidence="5" type="ORF">B0J13DRAFT_584939</name>
</gene>
<dbReference type="Pfam" id="PF00067">
    <property type="entry name" value="p450"/>
    <property type="match status" value="1"/>
</dbReference>
<dbReference type="Gene3D" id="1.10.630.10">
    <property type="entry name" value="Cytochrome P450"/>
    <property type="match status" value="1"/>
</dbReference>
<comment type="similarity">
    <text evidence="1">Belongs to the cytochrome P450 family.</text>
</comment>
<dbReference type="AlphaFoldDB" id="A0A9P9J111"/>
<evidence type="ECO:0000256" key="3">
    <source>
        <dbReference type="ARBA" id="ARBA00022723"/>
    </source>
</evidence>
<dbReference type="SUPFAM" id="SSF48264">
    <property type="entry name" value="Cytochrome P450"/>
    <property type="match status" value="1"/>
</dbReference>
<dbReference type="GO" id="GO:0005506">
    <property type="term" value="F:iron ion binding"/>
    <property type="evidence" value="ECO:0007669"/>
    <property type="project" value="InterPro"/>
</dbReference>
<keyword evidence="6" id="KW-1185">Reference proteome</keyword>
<comment type="caution">
    <text evidence="5">The sequence shown here is derived from an EMBL/GenBank/DDBJ whole genome shotgun (WGS) entry which is preliminary data.</text>
</comment>
<dbReference type="InterPro" id="IPR050121">
    <property type="entry name" value="Cytochrome_P450_monoxygenase"/>
</dbReference>